<evidence type="ECO:0000313" key="1">
    <source>
        <dbReference type="EMBL" id="PKI75039.1"/>
    </source>
</evidence>
<dbReference type="Proteomes" id="UP000233551">
    <property type="component" value="Unassembled WGS sequence"/>
</dbReference>
<dbReference type="EMBL" id="PGOL01000186">
    <property type="protein sequence ID" value="PKI75039.1"/>
    <property type="molecule type" value="Genomic_DNA"/>
</dbReference>
<sequence>MGSWSRFVRRYVIEVHTAVRDRGSCDDSCRGSSRPLACEPWVRVVLVQRFAEDERRWGWWKSGVSAGWHIFLTLQEIDPRAMLFWTLGDGVAKSFATFRVSIAPCSIRLGPANA</sequence>
<proteinExistence type="predicted"/>
<gene>
    <name evidence="1" type="ORF">CRG98_004513</name>
</gene>
<dbReference type="AlphaFoldDB" id="A0A2I0L2V6"/>
<protein>
    <submittedName>
        <fullName evidence="1">Uncharacterized protein</fullName>
    </submittedName>
</protein>
<organism evidence="1 2">
    <name type="scientific">Punica granatum</name>
    <name type="common">Pomegranate</name>
    <dbReference type="NCBI Taxonomy" id="22663"/>
    <lineage>
        <taxon>Eukaryota</taxon>
        <taxon>Viridiplantae</taxon>
        <taxon>Streptophyta</taxon>
        <taxon>Embryophyta</taxon>
        <taxon>Tracheophyta</taxon>
        <taxon>Spermatophyta</taxon>
        <taxon>Magnoliopsida</taxon>
        <taxon>eudicotyledons</taxon>
        <taxon>Gunneridae</taxon>
        <taxon>Pentapetalae</taxon>
        <taxon>rosids</taxon>
        <taxon>malvids</taxon>
        <taxon>Myrtales</taxon>
        <taxon>Lythraceae</taxon>
        <taxon>Punica</taxon>
    </lineage>
</organism>
<reference evidence="1 2" key="1">
    <citation type="submission" date="2017-11" db="EMBL/GenBank/DDBJ databases">
        <title>De-novo sequencing of pomegranate (Punica granatum L.) genome.</title>
        <authorList>
            <person name="Akparov Z."/>
            <person name="Amiraslanov A."/>
            <person name="Hajiyeva S."/>
            <person name="Abbasov M."/>
            <person name="Kaur K."/>
            <person name="Hamwieh A."/>
            <person name="Solovyev V."/>
            <person name="Salamov A."/>
            <person name="Braich B."/>
            <person name="Kosarev P."/>
            <person name="Mahmoud A."/>
            <person name="Hajiyev E."/>
            <person name="Babayeva S."/>
            <person name="Izzatullayeva V."/>
            <person name="Mammadov A."/>
            <person name="Mammadov A."/>
            <person name="Sharifova S."/>
            <person name="Ojaghi J."/>
            <person name="Eynullazada K."/>
            <person name="Bayramov B."/>
            <person name="Abdulazimova A."/>
            <person name="Shahmuradov I."/>
        </authorList>
    </citation>
    <scope>NUCLEOTIDE SEQUENCE [LARGE SCALE GENOMIC DNA]</scope>
    <source>
        <strain evidence="2">cv. AG2017</strain>
        <tissue evidence="1">Leaf</tissue>
    </source>
</reference>
<name>A0A2I0L2V6_PUNGR</name>
<accession>A0A2I0L2V6</accession>
<keyword evidence="2" id="KW-1185">Reference proteome</keyword>
<evidence type="ECO:0000313" key="2">
    <source>
        <dbReference type="Proteomes" id="UP000233551"/>
    </source>
</evidence>
<comment type="caution">
    <text evidence="1">The sequence shown here is derived from an EMBL/GenBank/DDBJ whole genome shotgun (WGS) entry which is preliminary data.</text>
</comment>